<dbReference type="SMART" id="SM00729">
    <property type="entry name" value="Elp3"/>
    <property type="match status" value="1"/>
</dbReference>
<evidence type="ECO:0000256" key="4">
    <source>
        <dbReference type="ARBA" id="ARBA00022723"/>
    </source>
</evidence>
<evidence type="ECO:0000256" key="2">
    <source>
        <dbReference type="ARBA" id="ARBA00022485"/>
    </source>
</evidence>
<feature type="domain" description="Radical SAM core" evidence="8">
    <location>
        <begin position="151"/>
        <end position="389"/>
    </location>
</feature>
<keyword evidence="2" id="KW-0004">4Fe-4S</keyword>
<keyword evidence="6" id="KW-0411">Iron-sulfur</keyword>
<evidence type="ECO:0000259" key="8">
    <source>
        <dbReference type="PROSITE" id="PS51918"/>
    </source>
</evidence>
<dbReference type="InterPro" id="IPR013785">
    <property type="entry name" value="Aldolase_TIM"/>
</dbReference>
<evidence type="ECO:0000313" key="9">
    <source>
        <dbReference type="EMBL" id="MFD1834747.1"/>
    </source>
</evidence>
<dbReference type="InterPro" id="IPR006638">
    <property type="entry name" value="Elp3/MiaA/NifB-like_rSAM"/>
</dbReference>
<evidence type="ECO:0000256" key="3">
    <source>
        <dbReference type="ARBA" id="ARBA00022691"/>
    </source>
</evidence>
<comment type="caution">
    <text evidence="9">The sequence shown here is derived from an EMBL/GenBank/DDBJ whole genome shotgun (WGS) entry which is preliminary data.</text>
</comment>
<keyword evidence="5" id="KW-0408">Iron</keyword>
<dbReference type="SUPFAM" id="SSF102114">
    <property type="entry name" value="Radical SAM enzymes"/>
    <property type="match status" value="1"/>
</dbReference>
<dbReference type="SFLD" id="SFLDS00029">
    <property type="entry name" value="Radical_SAM"/>
    <property type="match status" value="1"/>
</dbReference>
<keyword evidence="10" id="KW-1185">Reference proteome</keyword>
<dbReference type="EMBL" id="JBHUFL010000002">
    <property type="protein sequence ID" value="MFD1834747.1"/>
    <property type="molecule type" value="Genomic_DNA"/>
</dbReference>
<dbReference type="InterPro" id="IPR034405">
    <property type="entry name" value="F420"/>
</dbReference>
<dbReference type="Pfam" id="PF04055">
    <property type="entry name" value="Radical_SAM"/>
    <property type="match status" value="1"/>
</dbReference>
<reference evidence="10" key="1">
    <citation type="journal article" date="2019" name="Int. J. Syst. Evol. Microbiol.">
        <title>The Global Catalogue of Microorganisms (GCM) 10K type strain sequencing project: providing services to taxonomists for standard genome sequencing and annotation.</title>
        <authorList>
            <consortium name="The Broad Institute Genomics Platform"/>
            <consortium name="The Broad Institute Genome Sequencing Center for Infectious Disease"/>
            <person name="Wu L."/>
            <person name="Ma J."/>
        </authorList>
    </citation>
    <scope>NUCLEOTIDE SEQUENCE [LARGE SCALE GENOMIC DNA]</scope>
    <source>
        <strain evidence="10">JCM 11650</strain>
    </source>
</reference>
<keyword evidence="4" id="KW-0479">Metal-binding</keyword>
<organism evidence="9 10">
    <name type="scientific">Brachybacterium rhamnosum</name>
    <dbReference type="NCBI Taxonomy" id="173361"/>
    <lineage>
        <taxon>Bacteria</taxon>
        <taxon>Bacillati</taxon>
        <taxon>Actinomycetota</taxon>
        <taxon>Actinomycetes</taxon>
        <taxon>Micrococcales</taxon>
        <taxon>Dermabacteraceae</taxon>
        <taxon>Brachybacterium</taxon>
    </lineage>
</organism>
<dbReference type="InterPro" id="IPR007197">
    <property type="entry name" value="rSAM"/>
</dbReference>
<dbReference type="InterPro" id="IPR058240">
    <property type="entry name" value="rSAM_sf"/>
</dbReference>
<evidence type="ECO:0000256" key="1">
    <source>
        <dbReference type="ARBA" id="ARBA00001966"/>
    </source>
</evidence>
<dbReference type="RefSeq" id="WP_343903971.1">
    <property type="nucleotide sequence ID" value="NZ_BAAAIS010000002.1"/>
</dbReference>
<dbReference type="PIRSF" id="PIRSF020870">
    <property type="entry name" value="Radical_SAM_bac_prd"/>
    <property type="match status" value="1"/>
</dbReference>
<proteinExistence type="predicted"/>
<gene>
    <name evidence="9" type="ORF">ACFSDA_06615</name>
</gene>
<keyword evidence="3" id="KW-0949">S-adenosyl-L-methionine</keyword>
<protein>
    <submittedName>
        <fullName evidence="9">MSMEG_0568 family radical SAM protein</fullName>
    </submittedName>
</protein>
<evidence type="ECO:0000256" key="7">
    <source>
        <dbReference type="SAM" id="MobiDB-lite"/>
    </source>
</evidence>
<dbReference type="NCBIfam" id="TIGR04043">
    <property type="entry name" value="rSAM_MSMEG_0568"/>
    <property type="match status" value="1"/>
</dbReference>
<evidence type="ECO:0000256" key="6">
    <source>
        <dbReference type="ARBA" id="ARBA00023014"/>
    </source>
</evidence>
<dbReference type="PANTHER" id="PTHR43076">
    <property type="entry name" value="FO SYNTHASE (COFH)"/>
    <property type="match status" value="1"/>
</dbReference>
<dbReference type="PROSITE" id="PS51918">
    <property type="entry name" value="RADICAL_SAM"/>
    <property type="match status" value="1"/>
</dbReference>
<evidence type="ECO:0000313" key="10">
    <source>
        <dbReference type="Proteomes" id="UP001597280"/>
    </source>
</evidence>
<dbReference type="CDD" id="cd01335">
    <property type="entry name" value="Radical_SAM"/>
    <property type="match status" value="1"/>
</dbReference>
<sequence>MSAPIIGAPRNARPCGTGDVAEPAAEATAVAPDGCSTGSSSAPATDASAGSCGTGRRSVSTRVDLALLGVRTAVPVSRRGGAGPSDDGHFLVAGEGAAIPMNPESPYVLSPQGRVTVDGADLGLEVTPVSRPRFYDLATADGTSYEKIAKLHGRDVLATTVVQTCVRYDEADRCRFCAIQASLDAGLTVAVKTPAMLAEVAEAAVRLDGVTNMVMTTGTSNGWDRGAKHLARCVRAVKEAVPQLEIQVQCEPPADLRAITDLREAGASSIGIHVESMDEEVRRRWMPGKSTVTLDEYRAAWREAVRVFGWNQVSTYLLVGLGEDSDEMVEGARELISMGVYPFIVPFRPLAGTLAADVDRIPAPHRDQLRYVTVRVAALLAAAGMRGADQKAGCATCGACSVLKTAGA</sequence>
<dbReference type="PANTHER" id="PTHR43076:SF1">
    <property type="entry name" value="LIPOYL SYNTHASE 2"/>
    <property type="match status" value="1"/>
</dbReference>
<feature type="region of interest" description="Disordered" evidence="7">
    <location>
        <begin position="28"/>
        <end position="56"/>
    </location>
</feature>
<dbReference type="InterPro" id="IPR016779">
    <property type="entry name" value="rSAM_MSMEG0568"/>
</dbReference>
<dbReference type="Gene3D" id="3.20.20.70">
    <property type="entry name" value="Aldolase class I"/>
    <property type="match status" value="1"/>
</dbReference>
<evidence type="ECO:0000256" key="5">
    <source>
        <dbReference type="ARBA" id="ARBA00023004"/>
    </source>
</evidence>
<dbReference type="NCBIfam" id="NF045502">
    <property type="entry name" value="variant_rSAM"/>
    <property type="match status" value="1"/>
</dbReference>
<dbReference type="Proteomes" id="UP001597280">
    <property type="component" value="Unassembled WGS sequence"/>
</dbReference>
<accession>A0ABW4PVB0</accession>
<comment type="cofactor">
    <cofactor evidence="1">
        <name>[4Fe-4S] cluster</name>
        <dbReference type="ChEBI" id="CHEBI:49883"/>
    </cofactor>
</comment>
<name>A0ABW4PVB0_9MICO</name>
<dbReference type="SFLD" id="SFLDG01107">
    <property type="entry name" value="Uncharacterised_Radical_SAM_Su"/>
    <property type="match status" value="1"/>
</dbReference>